<dbReference type="KEGG" id="ngf:FRF71_15075"/>
<dbReference type="Proteomes" id="UP000321172">
    <property type="component" value="Chromosome"/>
</dbReference>
<evidence type="ECO:0000256" key="1">
    <source>
        <dbReference type="SAM" id="MobiDB-lite"/>
    </source>
</evidence>
<reference evidence="4 5" key="1">
    <citation type="journal article" date="2013" name="J. Microbiol. Biotechnol.">
        <title>Novosphingobium ginsenosidimutans sp. nov., with the ability to convert ginsenoside.</title>
        <authorList>
            <person name="Kim J.K."/>
            <person name="He D."/>
            <person name="Liu Q.M."/>
            <person name="Park H.Y."/>
            <person name="Jung M.S."/>
            <person name="Yoon M.H."/>
            <person name="Kim S.C."/>
            <person name="Im W.T."/>
        </authorList>
    </citation>
    <scope>NUCLEOTIDE SEQUENCE [LARGE SCALE GENOMIC DNA]</scope>
    <source>
        <strain evidence="4 5">FW-6</strain>
    </source>
</reference>
<feature type="signal peptide" evidence="3">
    <location>
        <begin position="1"/>
        <end position="21"/>
    </location>
</feature>
<name>A0A5B8S6X0_9SPHN</name>
<proteinExistence type="predicted"/>
<dbReference type="AlphaFoldDB" id="A0A5B8S6X0"/>
<feature type="transmembrane region" description="Helical" evidence="2">
    <location>
        <begin position="51"/>
        <end position="70"/>
    </location>
</feature>
<feature type="chain" id="PRO_5022931998" description="PepSY domain-containing protein" evidence="3">
    <location>
        <begin position="22"/>
        <end position="171"/>
    </location>
</feature>
<evidence type="ECO:0008006" key="6">
    <source>
        <dbReference type="Google" id="ProtNLM"/>
    </source>
</evidence>
<dbReference type="RefSeq" id="WP_147091428.1">
    <property type="nucleotide sequence ID" value="NZ_BAABJD010000002.1"/>
</dbReference>
<evidence type="ECO:0000256" key="2">
    <source>
        <dbReference type="SAM" id="Phobius"/>
    </source>
</evidence>
<evidence type="ECO:0000256" key="3">
    <source>
        <dbReference type="SAM" id="SignalP"/>
    </source>
</evidence>
<organism evidence="4 5">
    <name type="scientific">Novosphingobium ginsenosidimutans</name>
    <dbReference type="NCBI Taxonomy" id="1176536"/>
    <lineage>
        <taxon>Bacteria</taxon>
        <taxon>Pseudomonadati</taxon>
        <taxon>Pseudomonadota</taxon>
        <taxon>Alphaproteobacteria</taxon>
        <taxon>Sphingomonadales</taxon>
        <taxon>Sphingomonadaceae</taxon>
        <taxon>Novosphingobium</taxon>
    </lineage>
</organism>
<evidence type="ECO:0000313" key="4">
    <source>
        <dbReference type="EMBL" id="QEA17349.1"/>
    </source>
</evidence>
<protein>
    <recommendedName>
        <fullName evidence="6">PepSY domain-containing protein</fullName>
    </recommendedName>
</protein>
<keyword evidence="2" id="KW-0812">Transmembrane</keyword>
<feature type="compositionally biased region" description="Basic and acidic residues" evidence="1">
    <location>
        <begin position="72"/>
        <end position="105"/>
    </location>
</feature>
<evidence type="ECO:0000313" key="5">
    <source>
        <dbReference type="Proteomes" id="UP000321172"/>
    </source>
</evidence>
<dbReference type="EMBL" id="CP042345">
    <property type="protein sequence ID" value="QEA17349.1"/>
    <property type="molecule type" value="Genomic_DNA"/>
</dbReference>
<keyword evidence="2" id="KW-1133">Transmembrane helix</keyword>
<gene>
    <name evidence="4" type="ORF">FRF71_15075</name>
</gene>
<accession>A0A5B8S6X0</accession>
<dbReference type="OrthoDB" id="7509140at2"/>
<keyword evidence="2" id="KW-0472">Membrane</keyword>
<sequence length="171" mass="18515">MTGKFKRSAAALALAASFSMAATPALARGWGDGWGGHYRHRDRVDGGDILAGILIIGGIAAIASAASKANKQRQDQRDYREPLPRDREEAPRYGSDEDQPEWREGTGIDSAINRCIDEVNRGRTRVGEVDSVNRDDGGWRITGTTTGNGNFSCTIDRDGRIRNVNVDGQAV</sequence>
<feature type="region of interest" description="Disordered" evidence="1">
    <location>
        <begin position="67"/>
        <end position="105"/>
    </location>
</feature>
<keyword evidence="3" id="KW-0732">Signal</keyword>
<keyword evidence="5" id="KW-1185">Reference proteome</keyword>